<accession>A0A1B0BBB4</accession>
<keyword evidence="2" id="KW-1185">Reference proteome</keyword>
<reference evidence="1" key="2">
    <citation type="submission" date="2020-05" db="UniProtKB">
        <authorList>
            <consortium name="EnsemblMetazoa"/>
        </authorList>
    </citation>
    <scope>IDENTIFICATION</scope>
    <source>
        <strain evidence="1">IAEA</strain>
    </source>
</reference>
<dbReference type="EMBL" id="JXJN01011380">
    <property type="status" value="NOT_ANNOTATED_CDS"/>
    <property type="molecule type" value="Genomic_DNA"/>
</dbReference>
<organism evidence="1 2">
    <name type="scientific">Glossina palpalis gambiensis</name>
    <dbReference type="NCBI Taxonomy" id="67801"/>
    <lineage>
        <taxon>Eukaryota</taxon>
        <taxon>Metazoa</taxon>
        <taxon>Ecdysozoa</taxon>
        <taxon>Arthropoda</taxon>
        <taxon>Hexapoda</taxon>
        <taxon>Insecta</taxon>
        <taxon>Pterygota</taxon>
        <taxon>Neoptera</taxon>
        <taxon>Endopterygota</taxon>
        <taxon>Diptera</taxon>
        <taxon>Brachycera</taxon>
        <taxon>Muscomorpha</taxon>
        <taxon>Hippoboscoidea</taxon>
        <taxon>Glossinidae</taxon>
        <taxon>Glossina</taxon>
    </lineage>
</organism>
<name>A0A1B0BBB4_9MUSC</name>
<dbReference type="Proteomes" id="UP000092460">
    <property type="component" value="Unassembled WGS sequence"/>
</dbReference>
<protein>
    <submittedName>
        <fullName evidence="1">Uncharacterized protein</fullName>
    </submittedName>
</protein>
<dbReference type="EMBL" id="JXJN01011379">
    <property type="status" value="NOT_ANNOTATED_CDS"/>
    <property type="molecule type" value="Genomic_DNA"/>
</dbReference>
<reference evidence="2" key="1">
    <citation type="submission" date="2015-01" db="EMBL/GenBank/DDBJ databases">
        <authorList>
            <person name="Aksoy S."/>
            <person name="Warren W."/>
            <person name="Wilson R.K."/>
        </authorList>
    </citation>
    <scope>NUCLEOTIDE SEQUENCE [LARGE SCALE GENOMIC DNA]</scope>
    <source>
        <strain evidence="2">IAEA</strain>
    </source>
</reference>
<sequence>MQCVAPTHDAVTNIVTQTPKYIFCASSEQQLSLHAFRRGKRVICAVSFTPSSLLDESLSLAALGTLVVTVLPPIAVRAAAAVAAVGHVSGCMFKEKGNIRMLDRSMIRISLSDRRCSLNVQVLTKKIRSNKIEFMLTHSNEMNLCMKAYVHNHLMNNEPLKSLPTAYKHANI</sequence>
<proteinExistence type="predicted"/>
<evidence type="ECO:0000313" key="1">
    <source>
        <dbReference type="EnsemblMetazoa" id="GPPI024652-PA"/>
    </source>
</evidence>
<dbReference type="VEuPathDB" id="VectorBase:GPPI024652"/>
<dbReference type="AlphaFoldDB" id="A0A1B0BBB4"/>
<dbReference type="EnsemblMetazoa" id="GPPI024652-RA">
    <property type="protein sequence ID" value="GPPI024652-PA"/>
    <property type="gene ID" value="GPPI024652"/>
</dbReference>
<evidence type="ECO:0000313" key="2">
    <source>
        <dbReference type="Proteomes" id="UP000092460"/>
    </source>
</evidence>